<dbReference type="KEGG" id="htq:FRZ44_12200"/>
<evidence type="ECO:0000256" key="1">
    <source>
        <dbReference type="ARBA" id="ARBA00004651"/>
    </source>
</evidence>
<evidence type="ECO:0000256" key="3">
    <source>
        <dbReference type="ARBA" id="ARBA00022475"/>
    </source>
</evidence>
<evidence type="ECO:0000256" key="2">
    <source>
        <dbReference type="ARBA" id="ARBA00007543"/>
    </source>
</evidence>
<dbReference type="NCBIfam" id="TIGR00203">
    <property type="entry name" value="cydB"/>
    <property type="match status" value="1"/>
</dbReference>
<evidence type="ECO:0000256" key="5">
    <source>
        <dbReference type="ARBA" id="ARBA00022989"/>
    </source>
</evidence>
<feature type="transmembrane region" description="Helical" evidence="8">
    <location>
        <begin position="155"/>
        <end position="178"/>
    </location>
</feature>
<evidence type="ECO:0000256" key="4">
    <source>
        <dbReference type="ARBA" id="ARBA00022692"/>
    </source>
</evidence>
<feature type="transmembrane region" description="Helical" evidence="8">
    <location>
        <begin position="257"/>
        <end position="276"/>
    </location>
</feature>
<name>A0A5J6MI55_9PROT</name>
<evidence type="ECO:0000256" key="8">
    <source>
        <dbReference type="SAM" id="Phobius"/>
    </source>
</evidence>
<organism evidence="9 10">
    <name type="scientific">Hypericibacter terrae</name>
    <dbReference type="NCBI Taxonomy" id="2602015"/>
    <lineage>
        <taxon>Bacteria</taxon>
        <taxon>Pseudomonadati</taxon>
        <taxon>Pseudomonadota</taxon>
        <taxon>Alphaproteobacteria</taxon>
        <taxon>Rhodospirillales</taxon>
        <taxon>Dongiaceae</taxon>
        <taxon>Hypericibacter</taxon>
    </lineage>
</organism>
<feature type="transmembrane region" description="Helical" evidence="8">
    <location>
        <begin position="81"/>
        <end position="99"/>
    </location>
</feature>
<dbReference type="Proteomes" id="UP000326202">
    <property type="component" value="Chromosome"/>
</dbReference>
<feature type="compositionally biased region" description="Polar residues" evidence="7">
    <location>
        <begin position="342"/>
        <end position="355"/>
    </location>
</feature>
<evidence type="ECO:0000313" key="9">
    <source>
        <dbReference type="EMBL" id="QEX15930.1"/>
    </source>
</evidence>
<feature type="transmembrane region" description="Helical" evidence="8">
    <location>
        <begin position="190"/>
        <end position="212"/>
    </location>
</feature>
<accession>A0A5J6MI55</accession>
<dbReference type="PANTHER" id="PTHR43141">
    <property type="entry name" value="CYTOCHROME BD2 SUBUNIT II"/>
    <property type="match status" value="1"/>
</dbReference>
<reference evidence="9 10" key="1">
    <citation type="submission" date="2019-08" db="EMBL/GenBank/DDBJ databases">
        <title>Hyperibacter terrae gen. nov., sp. nov. and Hyperibacter viscosus sp. nov., two new members in the family Rhodospirillaceae isolated from the rhizosphere of Hypericum perforatum.</title>
        <authorList>
            <person name="Noviana Z."/>
        </authorList>
    </citation>
    <scope>NUCLEOTIDE SEQUENCE [LARGE SCALE GENOMIC DNA]</scope>
    <source>
        <strain evidence="9 10">R5913</strain>
    </source>
</reference>
<keyword evidence="3" id="KW-1003">Cell membrane</keyword>
<dbReference type="GO" id="GO:0005886">
    <property type="term" value="C:plasma membrane"/>
    <property type="evidence" value="ECO:0007669"/>
    <property type="project" value="UniProtKB-SubCell"/>
</dbReference>
<dbReference type="RefSeq" id="WP_151176343.1">
    <property type="nucleotide sequence ID" value="NZ_CP042906.1"/>
</dbReference>
<gene>
    <name evidence="9" type="primary">cioB</name>
    <name evidence="9" type="ORF">FRZ44_12200</name>
</gene>
<dbReference type="InterPro" id="IPR003317">
    <property type="entry name" value="Cyt-d_oxidase_su2"/>
</dbReference>
<comment type="similarity">
    <text evidence="2">Belongs to the cytochrome ubiquinol oxidase subunit 2 family.</text>
</comment>
<dbReference type="AlphaFoldDB" id="A0A5J6MI55"/>
<keyword evidence="4 8" id="KW-0812">Transmembrane</keyword>
<dbReference type="EMBL" id="CP042906">
    <property type="protein sequence ID" value="QEX15930.1"/>
    <property type="molecule type" value="Genomic_DNA"/>
</dbReference>
<evidence type="ECO:0000256" key="6">
    <source>
        <dbReference type="ARBA" id="ARBA00023136"/>
    </source>
</evidence>
<feature type="region of interest" description="Disordered" evidence="7">
    <location>
        <begin position="332"/>
        <end position="355"/>
    </location>
</feature>
<comment type="subcellular location">
    <subcellularLocation>
        <location evidence="1">Cell membrane</location>
        <topology evidence="1">Multi-pass membrane protein</topology>
    </subcellularLocation>
</comment>
<keyword evidence="10" id="KW-1185">Reference proteome</keyword>
<dbReference type="OrthoDB" id="9776710at2"/>
<sequence length="355" mass="38611">MDASLMFAAVSALAIVIYVLADGFDLGVGILFLAAPRDLDRDTMMASIEPVWDGNETWLVMGGTLLFAVFPAAYYVLLPAFYLPVMMMLIALVLRGIAFSFRLQTVRYRRVWDFAFAGGSLVAPFAQGLILGGFIGGVPMQDGVFSGGPFSTLTLLGVFSGIGLVAGYALLGAGWLIWKTEGATQVFAREVGHAALLLVALMMVVVSAWSALTEPAVASRWFAWPNLALLAPVPLVTALVIVAIWRSLWGPRDVLTFQLSMILFALGFGGLCISLWPYIVPRQITIWDGIADPQTLWFVGVGIVIVMPIVLAYQARAYWVFRGKTRIHEDDSGYGERPAIQSRRTSAQNNSLHIS</sequence>
<dbReference type="GO" id="GO:0070069">
    <property type="term" value="C:cytochrome complex"/>
    <property type="evidence" value="ECO:0007669"/>
    <property type="project" value="TreeGrafter"/>
</dbReference>
<dbReference type="GO" id="GO:0009055">
    <property type="term" value="F:electron transfer activity"/>
    <property type="evidence" value="ECO:0007669"/>
    <property type="project" value="TreeGrafter"/>
</dbReference>
<feature type="transmembrane region" description="Helical" evidence="8">
    <location>
        <begin position="6"/>
        <end position="35"/>
    </location>
</feature>
<keyword evidence="6 8" id="KW-0472">Membrane</keyword>
<feature type="transmembrane region" description="Helical" evidence="8">
    <location>
        <begin position="111"/>
        <end position="135"/>
    </location>
</feature>
<dbReference type="PANTHER" id="PTHR43141:SF4">
    <property type="entry name" value="CYTOCHROME BD2 SUBUNIT II"/>
    <property type="match status" value="1"/>
</dbReference>
<evidence type="ECO:0000256" key="7">
    <source>
        <dbReference type="SAM" id="MobiDB-lite"/>
    </source>
</evidence>
<proteinExistence type="inferred from homology"/>
<dbReference type="Pfam" id="PF02322">
    <property type="entry name" value="Cyt_bd_oxida_II"/>
    <property type="match status" value="1"/>
</dbReference>
<feature type="transmembrane region" description="Helical" evidence="8">
    <location>
        <begin position="296"/>
        <end position="315"/>
    </location>
</feature>
<feature type="transmembrane region" description="Helical" evidence="8">
    <location>
        <begin position="224"/>
        <end position="245"/>
    </location>
</feature>
<keyword evidence="5 8" id="KW-1133">Transmembrane helix</keyword>
<protein>
    <submittedName>
        <fullName evidence="9">Cytochrome oxidase subunit II</fullName>
    </submittedName>
</protein>
<dbReference type="GO" id="GO:0016682">
    <property type="term" value="F:oxidoreductase activity, acting on diphenols and related substances as donors, oxygen as acceptor"/>
    <property type="evidence" value="ECO:0007669"/>
    <property type="project" value="TreeGrafter"/>
</dbReference>
<dbReference type="GO" id="GO:0019646">
    <property type="term" value="P:aerobic electron transport chain"/>
    <property type="evidence" value="ECO:0007669"/>
    <property type="project" value="TreeGrafter"/>
</dbReference>
<evidence type="ECO:0000313" key="10">
    <source>
        <dbReference type="Proteomes" id="UP000326202"/>
    </source>
</evidence>